<sequence length="132" mass="14271">MSISQTPNLSNSLVQSTLKGTNAFDILSGRVYPLKLGFIDTVNRSQQDINSGKSMDDPASTEPIHIKGVNHEDEEDPSDDNARVNGNMTIHRDRRSVSNTIHDRSRPSTASHASSSTGMLNATTTTGSSKRS</sequence>
<reference evidence="3 4" key="1">
    <citation type="journal article" date="2019" name="Nat. Ecol. Evol.">
        <title>Megaphylogeny resolves global patterns of mushroom evolution.</title>
        <authorList>
            <person name="Varga T."/>
            <person name="Krizsan K."/>
            <person name="Foldi C."/>
            <person name="Dima B."/>
            <person name="Sanchez-Garcia M."/>
            <person name="Sanchez-Ramirez S."/>
            <person name="Szollosi G.J."/>
            <person name="Szarkandi J.G."/>
            <person name="Papp V."/>
            <person name="Albert L."/>
            <person name="Andreopoulos W."/>
            <person name="Angelini C."/>
            <person name="Antonin V."/>
            <person name="Barry K.W."/>
            <person name="Bougher N.L."/>
            <person name="Buchanan P."/>
            <person name="Buyck B."/>
            <person name="Bense V."/>
            <person name="Catcheside P."/>
            <person name="Chovatia M."/>
            <person name="Cooper J."/>
            <person name="Damon W."/>
            <person name="Desjardin D."/>
            <person name="Finy P."/>
            <person name="Geml J."/>
            <person name="Haridas S."/>
            <person name="Hughes K."/>
            <person name="Justo A."/>
            <person name="Karasinski D."/>
            <person name="Kautmanova I."/>
            <person name="Kiss B."/>
            <person name="Kocsube S."/>
            <person name="Kotiranta H."/>
            <person name="LaButti K.M."/>
            <person name="Lechner B.E."/>
            <person name="Liimatainen K."/>
            <person name="Lipzen A."/>
            <person name="Lukacs Z."/>
            <person name="Mihaltcheva S."/>
            <person name="Morgado L.N."/>
            <person name="Niskanen T."/>
            <person name="Noordeloos M.E."/>
            <person name="Ohm R.A."/>
            <person name="Ortiz-Santana B."/>
            <person name="Ovrebo C."/>
            <person name="Racz N."/>
            <person name="Riley R."/>
            <person name="Savchenko A."/>
            <person name="Shiryaev A."/>
            <person name="Soop K."/>
            <person name="Spirin V."/>
            <person name="Szebenyi C."/>
            <person name="Tomsovsky M."/>
            <person name="Tulloss R.E."/>
            <person name="Uehling J."/>
            <person name="Grigoriev I.V."/>
            <person name="Vagvolgyi C."/>
            <person name="Papp T."/>
            <person name="Martin F.M."/>
            <person name="Miettinen O."/>
            <person name="Hibbett D.S."/>
            <person name="Nagy L.G."/>
        </authorList>
    </citation>
    <scope>NUCLEOTIDE SEQUENCE [LARGE SCALE GENOMIC DNA]</scope>
    <source>
        <strain evidence="3 4">CBS 962.96</strain>
    </source>
</reference>
<keyword evidence="4" id="KW-1185">Reference proteome</keyword>
<name>A0A4S8L0E4_DENBC</name>
<dbReference type="Proteomes" id="UP000297245">
    <property type="component" value="Unassembled WGS sequence"/>
</dbReference>
<organism evidence="3 4">
    <name type="scientific">Dendrothele bispora (strain CBS 962.96)</name>
    <dbReference type="NCBI Taxonomy" id="1314807"/>
    <lineage>
        <taxon>Eukaryota</taxon>
        <taxon>Fungi</taxon>
        <taxon>Dikarya</taxon>
        <taxon>Basidiomycota</taxon>
        <taxon>Agaricomycotina</taxon>
        <taxon>Agaricomycetes</taxon>
        <taxon>Agaricomycetidae</taxon>
        <taxon>Agaricales</taxon>
        <taxon>Agaricales incertae sedis</taxon>
        <taxon>Dendrothele</taxon>
    </lineage>
</organism>
<accession>A0A4S8L0E4</accession>
<feature type="compositionally biased region" description="Low complexity" evidence="1">
    <location>
        <begin position="107"/>
        <end position="117"/>
    </location>
</feature>
<gene>
    <name evidence="3" type="ORF">K435DRAFT_972257</name>
</gene>
<dbReference type="Pfam" id="PF01031">
    <property type="entry name" value="Dynamin_M"/>
    <property type="match status" value="1"/>
</dbReference>
<evidence type="ECO:0000259" key="2">
    <source>
        <dbReference type="Pfam" id="PF01031"/>
    </source>
</evidence>
<protein>
    <recommendedName>
        <fullName evidence="2">Dynamin stalk domain-containing protein</fullName>
    </recommendedName>
</protein>
<dbReference type="EMBL" id="ML179786">
    <property type="protein sequence ID" value="THU81693.1"/>
    <property type="molecule type" value="Genomic_DNA"/>
</dbReference>
<dbReference type="OrthoDB" id="5061070at2759"/>
<feature type="domain" description="Dynamin stalk" evidence="2">
    <location>
        <begin position="22"/>
        <end position="62"/>
    </location>
</feature>
<dbReference type="AlphaFoldDB" id="A0A4S8L0E4"/>
<feature type="region of interest" description="Disordered" evidence="1">
    <location>
        <begin position="45"/>
        <end position="132"/>
    </location>
</feature>
<evidence type="ECO:0000256" key="1">
    <source>
        <dbReference type="SAM" id="MobiDB-lite"/>
    </source>
</evidence>
<proteinExistence type="predicted"/>
<dbReference type="InterPro" id="IPR000375">
    <property type="entry name" value="Dynamin_stalk"/>
</dbReference>
<dbReference type="Gene3D" id="3.40.50.300">
    <property type="entry name" value="P-loop containing nucleotide triphosphate hydrolases"/>
    <property type="match status" value="1"/>
</dbReference>
<evidence type="ECO:0000313" key="4">
    <source>
        <dbReference type="Proteomes" id="UP000297245"/>
    </source>
</evidence>
<feature type="compositionally biased region" description="Polar residues" evidence="1">
    <location>
        <begin position="118"/>
        <end position="132"/>
    </location>
</feature>
<evidence type="ECO:0000313" key="3">
    <source>
        <dbReference type="EMBL" id="THU81693.1"/>
    </source>
</evidence>
<dbReference type="InterPro" id="IPR027417">
    <property type="entry name" value="P-loop_NTPase"/>
</dbReference>